<dbReference type="SUPFAM" id="SSF55874">
    <property type="entry name" value="ATPase domain of HSP90 chaperone/DNA topoisomerase II/histidine kinase"/>
    <property type="match status" value="1"/>
</dbReference>
<dbReference type="Gene3D" id="3.30.565.10">
    <property type="entry name" value="Histidine kinase-like ATPase, C-terminal domain"/>
    <property type="match status" value="1"/>
</dbReference>
<dbReference type="GO" id="GO:0005524">
    <property type="term" value="F:ATP binding"/>
    <property type="evidence" value="ECO:0007669"/>
    <property type="project" value="UniProtKB-KW"/>
</dbReference>
<dbReference type="InterPro" id="IPR036890">
    <property type="entry name" value="HATPase_C_sf"/>
</dbReference>
<feature type="transmembrane region" description="Helical" evidence="6">
    <location>
        <begin position="174"/>
        <end position="191"/>
    </location>
</feature>
<dbReference type="PROSITE" id="PS50109">
    <property type="entry name" value="HIS_KIN"/>
    <property type="match status" value="1"/>
</dbReference>
<evidence type="ECO:0000256" key="6">
    <source>
        <dbReference type="SAM" id="Phobius"/>
    </source>
</evidence>
<protein>
    <recommendedName>
        <fullName evidence="2">histidine kinase</fullName>
        <ecNumber evidence="2">2.7.13.3</ecNumber>
    </recommendedName>
</protein>
<evidence type="ECO:0000259" key="8">
    <source>
        <dbReference type="PROSITE" id="PS50109"/>
    </source>
</evidence>
<keyword evidence="9" id="KW-0067">ATP-binding</keyword>
<dbReference type="InterPro" id="IPR003594">
    <property type="entry name" value="HATPase_dom"/>
</dbReference>
<dbReference type="Gene3D" id="1.20.5.1930">
    <property type="match status" value="1"/>
</dbReference>
<feature type="transmembrane region" description="Helical" evidence="6">
    <location>
        <begin position="147"/>
        <end position="168"/>
    </location>
</feature>
<keyword evidence="3" id="KW-0808">Transferase</keyword>
<feature type="domain" description="Histidine kinase" evidence="8">
    <location>
        <begin position="410"/>
        <end position="496"/>
    </location>
</feature>
<dbReference type="PROSITE" id="PS51257">
    <property type="entry name" value="PROKAR_LIPOPROTEIN"/>
    <property type="match status" value="1"/>
</dbReference>
<keyword evidence="10" id="KW-1185">Reference proteome</keyword>
<dbReference type="PRINTS" id="PR00344">
    <property type="entry name" value="BCTRLSENSOR"/>
</dbReference>
<feature type="chain" id="PRO_5045093270" description="histidine kinase" evidence="7">
    <location>
        <begin position="25"/>
        <end position="496"/>
    </location>
</feature>
<feature type="transmembrane region" description="Helical" evidence="6">
    <location>
        <begin position="114"/>
        <end position="135"/>
    </location>
</feature>
<keyword evidence="6" id="KW-0472">Membrane</keyword>
<comment type="catalytic activity">
    <reaction evidence="1">
        <text>ATP + protein L-histidine = ADP + protein N-phospho-L-histidine.</text>
        <dbReference type="EC" id="2.7.13.3"/>
    </reaction>
</comment>
<dbReference type="SMART" id="SM00387">
    <property type="entry name" value="HATPase_c"/>
    <property type="match status" value="1"/>
</dbReference>
<keyword evidence="6" id="KW-1133">Transmembrane helix</keyword>
<feature type="signal peptide" evidence="7">
    <location>
        <begin position="1"/>
        <end position="24"/>
    </location>
</feature>
<dbReference type="PANTHER" id="PTHR24421">
    <property type="entry name" value="NITRATE/NITRITE SENSOR PROTEIN NARX-RELATED"/>
    <property type="match status" value="1"/>
</dbReference>
<evidence type="ECO:0000256" key="7">
    <source>
        <dbReference type="SAM" id="SignalP"/>
    </source>
</evidence>
<proteinExistence type="predicted"/>
<keyword evidence="4" id="KW-0418">Kinase</keyword>
<name>A0ABT5KVL1_9BURK</name>
<keyword evidence="9" id="KW-0547">Nucleotide-binding</keyword>
<feature type="transmembrane region" description="Helical" evidence="6">
    <location>
        <begin position="90"/>
        <end position="108"/>
    </location>
</feature>
<keyword evidence="6" id="KW-0812">Transmembrane</keyword>
<dbReference type="CDD" id="cd16917">
    <property type="entry name" value="HATPase_UhpB-NarQ-NarX-like"/>
    <property type="match status" value="1"/>
</dbReference>
<sequence>MKQNVRNLAALTGGARLLAALAWAASGACLAQAGGPADAVGAVGAVGEINFNWPSYAAVAEQWMLGMLLILSVMAALTAHLYPRESQVSCLGYMLSAGVACKVLPHVTPLASTWLPAAGLLSLALLLLWGFQYLSRQVGAPRPKVDQLLWLQALLLPAAALLIGSLVWPRWAEFGQTVLMLEFIGLLAWYLRQCWQHHRASLPDGTANPPLLPLLPLTGALGVAGAALLIDQAVAWVLPASGATMRQALGLGLPLALVSLSLFFFADFVRGRRAADLQQVQLEQQMGERINAMERDFANSVEQKLEQVTERERKRIAADLHDDLGAKLLTIVHTSESDRISTLAREALEEMRLSVRGLTGRPVQLIDALGDWRAEVISRLGQANILAEWKAPAEDIEHTLPARAYVQTTRIFREAVSNIIKHSACTHCTINCNVHGGDFMVIIQDNGQGIPAELDGRLDRGHGMASMKSRAKQMHGQCLVESGPGWGTVIRLTIPL</sequence>
<evidence type="ECO:0000256" key="3">
    <source>
        <dbReference type="ARBA" id="ARBA00022679"/>
    </source>
</evidence>
<feature type="transmembrane region" description="Helical" evidence="6">
    <location>
        <begin position="63"/>
        <end position="83"/>
    </location>
</feature>
<feature type="transmembrane region" description="Helical" evidence="6">
    <location>
        <begin position="250"/>
        <end position="269"/>
    </location>
</feature>
<accession>A0ABT5KVL1</accession>
<evidence type="ECO:0000313" key="9">
    <source>
        <dbReference type="EMBL" id="MDC8786837.1"/>
    </source>
</evidence>
<keyword evidence="7" id="KW-0732">Signal</keyword>
<dbReference type="InterPro" id="IPR005467">
    <property type="entry name" value="His_kinase_dom"/>
</dbReference>
<dbReference type="Pfam" id="PF02518">
    <property type="entry name" value="HATPase_c"/>
    <property type="match status" value="1"/>
</dbReference>
<evidence type="ECO:0000256" key="2">
    <source>
        <dbReference type="ARBA" id="ARBA00012438"/>
    </source>
</evidence>
<organism evidence="9 10">
    <name type="scientific">Roseateles koreensis</name>
    <dbReference type="NCBI Taxonomy" id="2987526"/>
    <lineage>
        <taxon>Bacteria</taxon>
        <taxon>Pseudomonadati</taxon>
        <taxon>Pseudomonadota</taxon>
        <taxon>Betaproteobacteria</taxon>
        <taxon>Burkholderiales</taxon>
        <taxon>Sphaerotilaceae</taxon>
        <taxon>Roseateles</taxon>
    </lineage>
</organism>
<evidence type="ECO:0000256" key="5">
    <source>
        <dbReference type="ARBA" id="ARBA00023012"/>
    </source>
</evidence>
<evidence type="ECO:0000313" key="10">
    <source>
        <dbReference type="Proteomes" id="UP001219862"/>
    </source>
</evidence>
<reference evidence="9 10" key="1">
    <citation type="submission" date="2022-10" db="EMBL/GenBank/DDBJ databases">
        <title>paucibacter sp. hw8 Genome sequencing.</title>
        <authorList>
            <person name="Park S."/>
        </authorList>
    </citation>
    <scope>NUCLEOTIDE SEQUENCE [LARGE SCALE GENOMIC DNA]</scope>
    <source>
        <strain evidence="10">hw8</strain>
    </source>
</reference>
<keyword evidence="5" id="KW-0902">Two-component regulatory system</keyword>
<dbReference type="EMBL" id="JAQQXS010000016">
    <property type="protein sequence ID" value="MDC8786837.1"/>
    <property type="molecule type" value="Genomic_DNA"/>
</dbReference>
<evidence type="ECO:0000256" key="1">
    <source>
        <dbReference type="ARBA" id="ARBA00000085"/>
    </source>
</evidence>
<dbReference type="Proteomes" id="UP001219862">
    <property type="component" value="Unassembled WGS sequence"/>
</dbReference>
<dbReference type="InterPro" id="IPR050482">
    <property type="entry name" value="Sensor_HK_TwoCompSys"/>
</dbReference>
<dbReference type="InterPro" id="IPR004358">
    <property type="entry name" value="Sig_transdc_His_kin-like_C"/>
</dbReference>
<gene>
    <name evidence="9" type="ORF">PRZ01_16740</name>
</gene>
<feature type="transmembrane region" description="Helical" evidence="6">
    <location>
        <begin position="211"/>
        <end position="230"/>
    </location>
</feature>
<dbReference type="EC" id="2.7.13.3" evidence="2"/>
<comment type="caution">
    <text evidence="9">The sequence shown here is derived from an EMBL/GenBank/DDBJ whole genome shotgun (WGS) entry which is preliminary data.</text>
</comment>
<evidence type="ECO:0000256" key="4">
    <source>
        <dbReference type="ARBA" id="ARBA00022777"/>
    </source>
</evidence>
<dbReference type="RefSeq" id="WP_273597934.1">
    <property type="nucleotide sequence ID" value="NZ_JAQQXS010000016.1"/>
</dbReference>